<name>W7I9D1_9PEZI</name>
<evidence type="ECO:0000256" key="7">
    <source>
        <dbReference type="SAM" id="MobiDB-lite"/>
    </source>
</evidence>
<dbReference type="EMBL" id="KI966425">
    <property type="protein sequence ID" value="EWC45650.1"/>
    <property type="molecule type" value="Genomic_DNA"/>
</dbReference>
<dbReference type="OrthoDB" id="10009520at2759"/>
<dbReference type="AlphaFoldDB" id="W7I9D1"/>
<protein>
    <recommendedName>
        <fullName evidence="8">RING-type domain-containing protein</fullName>
    </recommendedName>
</protein>
<organism evidence="9 10">
    <name type="scientific">Drechslerella stenobrocha 248</name>
    <dbReference type="NCBI Taxonomy" id="1043628"/>
    <lineage>
        <taxon>Eukaryota</taxon>
        <taxon>Fungi</taxon>
        <taxon>Dikarya</taxon>
        <taxon>Ascomycota</taxon>
        <taxon>Pezizomycotina</taxon>
        <taxon>Orbiliomycetes</taxon>
        <taxon>Orbiliales</taxon>
        <taxon>Orbiliaceae</taxon>
        <taxon>Drechslerella</taxon>
    </lineage>
</organism>
<accession>W7I9D1</accession>
<dbReference type="PROSITE" id="PS51873">
    <property type="entry name" value="TRIAD"/>
    <property type="match status" value="1"/>
</dbReference>
<evidence type="ECO:0000313" key="9">
    <source>
        <dbReference type="EMBL" id="EWC45650.1"/>
    </source>
</evidence>
<keyword evidence="5" id="KW-0833">Ubl conjugation pathway</keyword>
<feature type="region of interest" description="Disordered" evidence="7">
    <location>
        <begin position="408"/>
        <end position="455"/>
    </location>
</feature>
<dbReference type="InterPro" id="IPR031127">
    <property type="entry name" value="E3_UB_ligase_RBR"/>
</dbReference>
<reference evidence="9 10" key="1">
    <citation type="submission" date="2013-05" db="EMBL/GenBank/DDBJ databases">
        <title>Drechslerella stenobrocha genome reveals carnivorous origination and mechanical trapping mechanism of predatory fungi.</title>
        <authorList>
            <person name="Liu X."/>
            <person name="Zhang W."/>
            <person name="Liu K."/>
        </authorList>
    </citation>
    <scope>NUCLEOTIDE SEQUENCE [LARGE SCALE GENOMIC DNA]</scope>
    <source>
        <strain evidence="9 10">248</strain>
    </source>
</reference>
<feature type="domain" description="RING-type" evidence="8">
    <location>
        <begin position="152"/>
        <end position="344"/>
    </location>
</feature>
<dbReference type="Proteomes" id="UP000024837">
    <property type="component" value="Unassembled WGS sequence"/>
</dbReference>
<keyword evidence="6" id="KW-0862">Zinc</keyword>
<evidence type="ECO:0000256" key="2">
    <source>
        <dbReference type="ARBA" id="ARBA00022723"/>
    </source>
</evidence>
<dbReference type="GO" id="GO:0008270">
    <property type="term" value="F:zinc ion binding"/>
    <property type="evidence" value="ECO:0007669"/>
    <property type="project" value="UniProtKB-KW"/>
</dbReference>
<proteinExistence type="predicted"/>
<evidence type="ECO:0000256" key="6">
    <source>
        <dbReference type="ARBA" id="ARBA00022833"/>
    </source>
</evidence>
<keyword evidence="2" id="KW-0479">Metal-binding</keyword>
<keyword evidence="3" id="KW-0677">Repeat</keyword>
<feature type="compositionally biased region" description="Basic residues" evidence="7">
    <location>
        <begin position="64"/>
        <end position="75"/>
    </location>
</feature>
<dbReference type="CDD" id="cd22584">
    <property type="entry name" value="Rcat_RBR_unk"/>
    <property type="match status" value="1"/>
</dbReference>
<dbReference type="InterPro" id="IPR044066">
    <property type="entry name" value="TRIAD_supradom"/>
</dbReference>
<keyword evidence="4" id="KW-0863">Zinc-finger</keyword>
<keyword evidence="10" id="KW-1185">Reference proteome</keyword>
<dbReference type="SUPFAM" id="SSF57850">
    <property type="entry name" value="RING/U-box"/>
    <property type="match status" value="1"/>
</dbReference>
<evidence type="ECO:0000259" key="8">
    <source>
        <dbReference type="PROSITE" id="PS51873"/>
    </source>
</evidence>
<dbReference type="Gene3D" id="1.20.120.1750">
    <property type="match status" value="1"/>
</dbReference>
<evidence type="ECO:0000256" key="5">
    <source>
        <dbReference type="ARBA" id="ARBA00022786"/>
    </source>
</evidence>
<evidence type="ECO:0000256" key="4">
    <source>
        <dbReference type="ARBA" id="ARBA00022771"/>
    </source>
</evidence>
<dbReference type="Pfam" id="PF26200">
    <property type="entry name" value="Rcat_RNF216"/>
    <property type="match status" value="1"/>
</dbReference>
<feature type="region of interest" description="Disordered" evidence="7">
    <location>
        <begin position="11"/>
        <end position="93"/>
    </location>
</feature>
<dbReference type="GO" id="GO:0004842">
    <property type="term" value="F:ubiquitin-protein transferase activity"/>
    <property type="evidence" value="ECO:0007669"/>
    <property type="project" value="InterPro"/>
</dbReference>
<evidence type="ECO:0000256" key="1">
    <source>
        <dbReference type="ARBA" id="ARBA00022679"/>
    </source>
</evidence>
<dbReference type="GO" id="GO:0016567">
    <property type="term" value="P:protein ubiquitination"/>
    <property type="evidence" value="ECO:0007669"/>
    <property type="project" value="InterPro"/>
</dbReference>
<dbReference type="HOGENOM" id="CLU_537504_0_0_1"/>
<gene>
    <name evidence="9" type="ORF">DRE_05211</name>
</gene>
<evidence type="ECO:0000313" key="10">
    <source>
        <dbReference type="Proteomes" id="UP000024837"/>
    </source>
</evidence>
<feature type="compositionally biased region" description="Low complexity" evidence="7">
    <location>
        <begin position="83"/>
        <end position="92"/>
    </location>
</feature>
<keyword evidence="1" id="KW-0808">Transferase</keyword>
<evidence type="ECO:0000256" key="3">
    <source>
        <dbReference type="ARBA" id="ARBA00022737"/>
    </source>
</evidence>
<sequence length="507" mass="55808">MLAIKRMLVIEPAAGPEADTELLDVPGMEQSSDDMAIDSPATPTPASRRRRSSTGRATGNSRKTIPRKNAKRTPKKQLPAILSQSQDSQDSDPVTALLTAHEKKQLKKQAEEKGMGERIKLLAATVGWTHPCRANNNQASKKGIPYRYKEERPVPCAICGEKVPVSELSRLHCRDRHCHSCLRQNFQMVIKDPSAWPAKCCMPLDHNLAADVLTKDEFTQFLEVKYLKEQMSSTYCYSCDGRVPTANIMVNSAAYCAACDKLTCIHCAKPLHEGPCLIDPETEKLFEVAQGNKWSKCPRCSNMVERNTGCNSIMCRCGVNFCYRCGRETMECNKSGLCEQIEFQPGMLKDQGSHRPVKSESALVEQYRGWSQARAAGLASARSTMINRNSEALKRHEAVTEILSLRARLQKKSPKKNDATPKSNTDTASTVSPTPTPATPVKTESPAVNQSQSHGLLPLKNLSGMVIKGQASSMTQLNAWPAVPGLETFDFDSFLDPSESFGFGLLG</sequence>
<dbReference type="PANTHER" id="PTHR11685">
    <property type="entry name" value="RBR FAMILY RING FINGER AND IBR DOMAIN-CONTAINING"/>
    <property type="match status" value="1"/>
</dbReference>